<dbReference type="Pfam" id="PF01557">
    <property type="entry name" value="FAA_hydrolase"/>
    <property type="match status" value="1"/>
</dbReference>
<evidence type="ECO:0000256" key="2">
    <source>
        <dbReference type="ARBA" id="ARBA00022723"/>
    </source>
</evidence>
<comment type="similarity">
    <text evidence="1">Belongs to the FAH family.</text>
</comment>
<sequence>MDLLPHDLDQALLVGRVWRSSPHQGPALVVIRQGEVLDISASCNCMADLLDRDDAASFSASVSGESLGSVETLLDNSLTDPQRGPYLLAPCDVQAIKACGVTFAVSLLERVIEEQAGGDPGRAGELRAELNEVIGQDLSRIAPGSTDAMALKRALQERGAWSQYMEVGLGPDAEVFTKAQPLSAVGFGAAVGLHPASQWNNPEPEIVLAVDAYGHAKGATLGNDVNLRDIEGRSALLLGKAKDNNASCAIGPFIRLFDERFTLDAIREAQVSMHIEGADDGFVLDGTSDMREISRDPLDLVEQTIGAHHQYPDGFMLFLGTMFSPIEDRDGRGQGFTHHLGDTVTITTPTLGTLINRVDRSDRLPPWTFGIRQWQAHLSRRQGA</sequence>
<dbReference type="InterPro" id="IPR036663">
    <property type="entry name" value="Fumarylacetoacetase_C_sf"/>
</dbReference>
<dbReference type="EMBL" id="ASTJ01000025">
    <property type="protein sequence ID" value="EPC02299.1"/>
    <property type="molecule type" value="Genomic_DNA"/>
</dbReference>
<reference evidence="4 5" key="1">
    <citation type="journal article" date="2013" name="Genome Announc.">
        <title>Draft genome sequence of the moderately halophilic gammaproteobacterium Halomonas anticariensis FP35.</title>
        <authorList>
            <person name="Tahrioui A."/>
            <person name="Quesada E."/>
            <person name="Llamas I."/>
        </authorList>
    </citation>
    <scope>NUCLEOTIDE SEQUENCE [LARGE SCALE GENOMIC DNA]</scope>
    <source>
        <strain evidence="5">DSM 16096 / CECT 5854 / LMG 22089 / FP35</strain>
    </source>
</reference>
<dbReference type="GO" id="GO:0046872">
    <property type="term" value="F:metal ion binding"/>
    <property type="evidence" value="ECO:0007669"/>
    <property type="project" value="UniProtKB-KW"/>
</dbReference>
<dbReference type="Proteomes" id="UP000014463">
    <property type="component" value="Unassembled WGS sequence"/>
</dbReference>
<evidence type="ECO:0000313" key="5">
    <source>
        <dbReference type="Proteomes" id="UP000014463"/>
    </source>
</evidence>
<dbReference type="SUPFAM" id="SSF56529">
    <property type="entry name" value="FAH"/>
    <property type="match status" value="1"/>
</dbReference>
<gene>
    <name evidence="4" type="ORF">L861_14785</name>
</gene>
<feature type="domain" description="Fumarylacetoacetase-like C-terminal" evidence="3">
    <location>
        <begin position="209"/>
        <end position="358"/>
    </location>
</feature>
<dbReference type="Gene3D" id="3.90.850.10">
    <property type="entry name" value="Fumarylacetoacetase-like, C-terminal domain"/>
    <property type="match status" value="1"/>
</dbReference>
<dbReference type="eggNOG" id="COG3970">
    <property type="taxonomic scope" value="Bacteria"/>
</dbReference>
<keyword evidence="5" id="KW-1185">Reference proteome</keyword>
<keyword evidence="2" id="KW-0479">Metal-binding</keyword>
<evidence type="ECO:0000313" key="4">
    <source>
        <dbReference type="EMBL" id="EPC02299.1"/>
    </source>
</evidence>
<accession>S2L3H6</accession>
<evidence type="ECO:0000256" key="1">
    <source>
        <dbReference type="ARBA" id="ARBA00010211"/>
    </source>
</evidence>
<organism evidence="4 5">
    <name type="scientific">Litchfieldella anticariensis (strain DSM 16096 / CECT 5854 / CIP 108499 / LMG 22089 / FP35)</name>
    <name type="common">Halomonas anticariensis</name>
    <dbReference type="NCBI Taxonomy" id="1121939"/>
    <lineage>
        <taxon>Bacteria</taxon>
        <taxon>Pseudomonadati</taxon>
        <taxon>Pseudomonadota</taxon>
        <taxon>Gammaproteobacteria</taxon>
        <taxon>Oceanospirillales</taxon>
        <taxon>Halomonadaceae</taxon>
        <taxon>Litchfieldella</taxon>
    </lineage>
</organism>
<dbReference type="STRING" id="1121939.L861_14785"/>
<dbReference type="InterPro" id="IPR051121">
    <property type="entry name" value="FAH"/>
</dbReference>
<dbReference type="PANTHER" id="PTHR42796">
    <property type="entry name" value="FUMARYLACETOACETATE HYDROLASE DOMAIN-CONTAINING PROTEIN 2A-RELATED"/>
    <property type="match status" value="1"/>
</dbReference>
<dbReference type="PATRIC" id="fig|1121939.11.peg.2196"/>
<protein>
    <submittedName>
        <fullName evidence="4">Fumarylacetoacetate hydrolase</fullName>
    </submittedName>
</protein>
<dbReference type="PANTHER" id="PTHR42796:SF7">
    <property type="entry name" value="2-DEHYDRO-3-DEOXY-D-ARABINONATE DEHYDRATASE"/>
    <property type="match status" value="1"/>
</dbReference>
<dbReference type="GO" id="GO:0044281">
    <property type="term" value="P:small molecule metabolic process"/>
    <property type="evidence" value="ECO:0007669"/>
    <property type="project" value="UniProtKB-ARBA"/>
</dbReference>
<dbReference type="AlphaFoldDB" id="S2L3H6"/>
<comment type="caution">
    <text evidence="4">The sequence shown here is derived from an EMBL/GenBank/DDBJ whole genome shotgun (WGS) entry which is preliminary data.</text>
</comment>
<dbReference type="InterPro" id="IPR011234">
    <property type="entry name" value="Fumarylacetoacetase-like_C"/>
</dbReference>
<evidence type="ECO:0000259" key="3">
    <source>
        <dbReference type="Pfam" id="PF01557"/>
    </source>
</evidence>
<proteinExistence type="inferred from homology"/>
<name>S2L3H6_LITA3</name>
<dbReference type="GO" id="GO:0016787">
    <property type="term" value="F:hydrolase activity"/>
    <property type="evidence" value="ECO:0007669"/>
    <property type="project" value="UniProtKB-KW"/>
</dbReference>
<keyword evidence="4" id="KW-0378">Hydrolase</keyword>